<organism evidence="1 2">
    <name type="scientific">Heterodera schachtii</name>
    <name type="common">Sugarbeet cyst nematode worm</name>
    <name type="synonym">Tylenchus schachtii</name>
    <dbReference type="NCBI Taxonomy" id="97005"/>
    <lineage>
        <taxon>Eukaryota</taxon>
        <taxon>Metazoa</taxon>
        <taxon>Ecdysozoa</taxon>
        <taxon>Nematoda</taxon>
        <taxon>Chromadorea</taxon>
        <taxon>Rhabditida</taxon>
        <taxon>Tylenchina</taxon>
        <taxon>Tylenchomorpha</taxon>
        <taxon>Tylenchoidea</taxon>
        <taxon>Heteroderidae</taxon>
        <taxon>Heteroderinae</taxon>
        <taxon>Heterodera</taxon>
    </lineage>
</organism>
<accession>A0ABD2IYM8</accession>
<dbReference type="SUPFAM" id="SSF54236">
    <property type="entry name" value="Ubiquitin-like"/>
    <property type="match status" value="1"/>
</dbReference>
<comment type="caution">
    <text evidence="1">The sequence shown here is derived from an EMBL/GenBank/DDBJ whole genome shotgun (WGS) entry which is preliminary data.</text>
</comment>
<protein>
    <submittedName>
        <fullName evidence="1">Uncharacterized protein</fullName>
    </submittedName>
</protein>
<dbReference type="Proteomes" id="UP001620645">
    <property type="component" value="Unassembled WGS sequence"/>
</dbReference>
<proteinExistence type="predicted"/>
<keyword evidence="2" id="KW-1185">Reference proteome</keyword>
<gene>
    <name evidence="1" type="ORF">niasHS_010068</name>
</gene>
<reference evidence="1 2" key="1">
    <citation type="submission" date="2024-10" db="EMBL/GenBank/DDBJ databases">
        <authorList>
            <person name="Kim D."/>
        </authorList>
    </citation>
    <scope>NUCLEOTIDE SEQUENCE [LARGE SCALE GENOMIC DNA]</scope>
    <source>
        <strain evidence="1">Taebaek</strain>
    </source>
</reference>
<dbReference type="InterPro" id="IPR039049">
    <property type="entry name" value="ELOB"/>
</dbReference>
<sequence>MELYFEILRKKQHLLVQARENWTAKDLKRVVEGILKVPPEKQSLCKPTNEQRTEWEAIDEKQTLHELGFTMKNARADGPAVLALVLPEDGKSPDIVPMTIAPPVPEAMAQNKQSEVEMVEE</sequence>
<name>A0ABD2IYM8_HETSC</name>
<dbReference type="PANTHER" id="PTHR13248">
    <property type="entry name" value="TRANSCRIPTION ELONGATION FACTOR B POLYPEPTIDE 2"/>
    <property type="match status" value="1"/>
</dbReference>
<dbReference type="PANTHER" id="PTHR13248:SF4">
    <property type="entry name" value="ELONGIN B"/>
    <property type="match status" value="1"/>
</dbReference>
<dbReference type="EMBL" id="JBICCN010000232">
    <property type="protein sequence ID" value="KAL3084999.1"/>
    <property type="molecule type" value="Genomic_DNA"/>
</dbReference>
<evidence type="ECO:0000313" key="2">
    <source>
        <dbReference type="Proteomes" id="UP001620645"/>
    </source>
</evidence>
<dbReference type="InterPro" id="IPR029071">
    <property type="entry name" value="Ubiquitin-like_domsf"/>
</dbReference>
<dbReference type="Gene3D" id="3.10.20.90">
    <property type="entry name" value="Phosphatidylinositol 3-kinase Catalytic Subunit, Chain A, domain 1"/>
    <property type="match status" value="1"/>
</dbReference>
<evidence type="ECO:0000313" key="1">
    <source>
        <dbReference type="EMBL" id="KAL3084999.1"/>
    </source>
</evidence>
<dbReference type="AlphaFoldDB" id="A0ABD2IYM8"/>